<keyword evidence="3" id="KW-0132">Cell division</keyword>
<feature type="region of interest" description="Disordered" evidence="5">
    <location>
        <begin position="42"/>
        <end position="115"/>
    </location>
</feature>
<proteinExistence type="inferred from homology"/>
<comment type="caution">
    <text evidence="7">The sequence shown here is derived from an EMBL/GenBank/DDBJ whole genome shotgun (WGS) entry which is preliminary data.</text>
</comment>
<feature type="compositionally biased region" description="Polar residues" evidence="5">
    <location>
        <begin position="102"/>
        <end position="115"/>
    </location>
</feature>
<feature type="domain" description="Cyclin N-terminal" evidence="6">
    <location>
        <begin position="472"/>
        <end position="550"/>
    </location>
</feature>
<dbReference type="PANTHER" id="PTHR22896">
    <property type="entry name" value="CDK5 AND ABL1 ENZYME SUBSTRATE 1"/>
    <property type="match status" value="1"/>
</dbReference>
<dbReference type="CDD" id="cd20556">
    <property type="entry name" value="CYCLIN_CABLES"/>
    <property type="match status" value="1"/>
</dbReference>
<dbReference type="GO" id="GO:0051301">
    <property type="term" value="P:cell division"/>
    <property type="evidence" value="ECO:0007669"/>
    <property type="project" value="UniProtKB-KW"/>
</dbReference>
<dbReference type="FunCoup" id="A0A6L2PKN9">
    <property type="interactions" value="176"/>
</dbReference>
<dbReference type="GO" id="GO:0051726">
    <property type="term" value="P:regulation of cell cycle"/>
    <property type="evidence" value="ECO:0007669"/>
    <property type="project" value="InterPro"/>
</dbReference>
<dbReference type="OrthoDB" id="5353095at2759"/>
<dbReference type="GO" id="GO:0005829">
    <property type="term" value="C:cytosol"/>
    <property type="evidence" value="ECO:0007669"/>
    <property type="project" value="UniProtKB-ARBA"/>
</dbReference>
<dbReference type="EMBL" id="BLKM01008292">
    <property type="protein sequence ID" value="GFG33131.1"/>
    <property type="molecule type" value="Genomic_DNA"/>
</dbReference>
<keyword evidence="2" id="KW-0597">Phosphoprotein</keyword>
<dbReference type="InterPro" id="IPR036915">
    <property type="entry name" value="Cyclin-like_sf"/>
</dbReference>
<evidence type="ECO:0000256" key="2">
    <source>
        <dbReference type="ARBA" id="ARBA00022553"/>
    </source>
</evidence>
<feature type="region of interest" description="Disordered" evidence="5">
    <location>
        <begin position="249"/>
        <end position="274"/>
    </location>
</feature>
<accession>A0A6L2PKN9</accession>
<evidence type="ECO:0000313" key="7">
    <source>
        <dbReference type="EMBL" id="GFG33131.1"/>
    </source>
</evidence>
<dbReference type="InterPro" id="IPR012388">
    <property type="entry name" value="CABLES1/2"/>
</dbReference>
<organism evidence="7 8">
    <name type="scientific">Coptotermes formosanus</name>
    <name type="common">Formosan subterranean termite</name>
    <dbReference type="NCBI Taxonomy" id="36987"/>
    <lineage>
        <taxon>Eukaryota</taxon>
        <taxon>Metazoa</taxon>
        <taxon>Ecdysozoa</taxon>
        <taxon>Arthropoda</taxon>
        <taxon>Hexapoda</taxon>
        <taxon>Insecta</taxon>
        <taxon>Pterygota</taxon>
        <taxon>Neoptera</taxon>
        <taxon>Polyneoptera</taxon>
        <taxon>Dictyoptera</taxon>
        <taxon>Blattodea</taxon>
        <taxon>Blattoidea</taxon>
        <taxon>Termitoidae</taxon>
        <taxon>Rhinotermitidae</taxon>
        <taxon>Coptotermes</taxon>
    </lineage>
</organism>
<protein>
    <recommendedName>
        <fullName evidence="6">Cyclin N-terminal domain-containing protein</fullName>
    </recommendedName>
</protein>
<dbReference type="SUPFAM" id="SSF47954">
    <property type="entry name" value="Cyclin-like"/>
    <property type="match status" value="1"/>
</dbReference>
<evidence type="ECO:0000259" key="6">
    <source>
        <dbReference type="Pfam" id="PF00134"/>
    </source>
</evidence>
<keyword evidence="8" id="KW-1185">Reference proteome</keyword>
<dbReference type="FunFam" id="1.10.472.10:FF:000020">
    <property type="entry name" value="CDK5 and ABL1 enzyme substrate 1"/>
    <property type="match status" value="1"/>
</dbReference>
<dbReference type="AlphaFoldDB" id="A0A6L2PKN9"/>
<evidence type="ECO:0000256" key="3">
    <source>
        <dbReference type="ARBA" id="ARBA00022618"/>
    </source>
</evidence>
<evidence type="ECO:0000256" key="4">
    <source>
        <dbReference type="ARBA" id="ARBA00023306"/>
    </source>
</evidence>
<dbReference type="PANTHER" id="PTHR22896:SF0">
    <property type="entry name" value="CYCLIN N-TERMINAL DOMAIN-CONTAINING PROTEIN"/>
    <property type="match status" value="1"/>
</dbReference>
<feature type="region of interest" description="Disordered" evidence="5">
    <location>
        <begin position="132"/>
        <end position="163"/>
    </location>
</feature>
<reference evidence="8" key="1">
    <citation type="submission" date="2020-01" db="EMBL/GenBank/DDBJ databases">
        <title>Draft genome sequence of the Termite Coptotermes fromosanus.</title>
        <authorList>
            <person name="Itakura S."/>
            <person name="Yosikawa Y."/>
            <person name="Umezawa K."/>
        </authorList>
    </citation>
    <scope>NUCLEOTIDE SEQUENCE [LARGE SCALE GENOMIC DNA]</scope>
</reference>
<dbReference type="Proteomes" id="UP000502823">
    <property type="component" value="Unassembled WGS sequence"/>
</dbReference>
<gene>
    <name evidence="7" type="ORF">Cfor_12313</name>
</gene>
<comment type="similarity">
    <text evidence="1">Belongs to the cyclin family.</text>
</comment>
<feature type="compositionally biased region" description="Polar residues" evidence="5">
    <location>
        <begin position="79"/>
        <end position="93"/>
    </location>
</feature>
<name>A0A6L2PKN9_COPFO</name>
<dbReference type="Pfam" id="PF00134">
    <property type="entry name" value="Cyclin_N"/>
    <property type="match status" value="1"/>
</dbReference>
<dbReference type="InterPro" id="IPR006671">
    <property type="entry name" value="Cyclin_N"/>
</dbReference>
<dbReference type="Gene3D" id="1.10.472.10">
    <property type="entry name" value="Cyclin-like"/>
    <property type="match status" value="1"/>
</dbReference>
<dbReference type="PIRSF" id="PIRSF025798">
    <property type="entry name" value="Cables"/>
    <property type="match status" value="1"/>
</dbReference>
<evidence type="ECO:0000313" key="8">
    <source>
        <dbReference type="Proteomes" id="UP000502823"/>
    </source>
</evidence>
<evidence type="ECO:0000256" key="1">
    <source>
        <dbReference type="ARBA" id="ARBA00008742"/>
    </source>
</evidence>
<keyword evidence="4" id="KW-0131">Cell cycle</keyword>
<dbReference type="InParanoid" id="A0A6L2PKN9"/>
<sequence length="568" mass="63267">MATSVKRNRSRRRVAAKIFLSNISLDGTYRDAKLPLFTRIGTFGKDAGGERLGQEGNEDCGSEGNYTSSKNKDPIRAVTTDSIRTSKKGQGSPQEPGKSPDHQSNSSDSNPSETAATPLKVLDQDAQGLQRNLSSVTSSFRERTNTVGSDHGGLERRFGSGAQKRKLLQHQSSLIEDKYHHHFSSNESLGSTVGRTKIIPEVSSPPPSKGVRFVRPTRGQNFHDERLLLVSAKHVPFLVFSTLPYNKGSRTNRNDLRKEGGRRRHASGPRPLSAISDGLDPFDLLGLERRQEGQEISYGQLLVPSRHFLVRDRKMLSDDAPDSASFKHHIIASAAFFNSRCFSYDAAGHRSSTHCGSPPITSTVLYENKPSGPTGSGAAFEWDDLTLGPQYIPNLLDDPELIAGKHRTLLTFTSYMTSVIDYVRPSDLKKELNDKFRAKFPSVKLTLSKLRSLKRELRKIARQQPDGPVDLLTVAQAYVYFEKLILRNLINKENRKLCAGACLLLSAKLNDIKGDTLKALIERTESVFRLNRKDLLTSEFAVLVALEFGLHLPTWEVLPHYQRLIYES</sequence>
<evidence type="ECO:0000256" key="5">
    <source>
        <dbReference type="SAM" id="MobiDB-lite"/>
    </source>
</evidence>